<keyword evidence="2" id="KW-0808">Transferase</keyword>
<gene>
    <name evidence="2" type="primary">rtl</name>
</gene>
<geneLocation type="mitochondrion" evidence="2"/>
<evidence type="ECO:0000313" key="2">
    <source>
        <dbReference type="EMBL" id="ABX82068.1"/>
    </source>
</evidence>
<protein>
    <submittedName>
        <fullName evidence="2">Reverse transcriptase-like protein</fullName>
    </submittedName>
</protein>
<proteinExistence type="predicted"/>
<keyword evidence="2" id="KW-0548">Nucleotidyltransferase</keyword>
<keyword evidence="2" id="KW-0496">Mitochondrion</keyword>
<sequence length="372" mass="42950">MFTVNYILDLFHTINATEVQHTLMLALMHKRPASLHEVLRLAGLLQGYKDFLSLTKQAEAFFQAGDYRSAFNTISKMWVHPQIVPALLLMECFETRELTVPYWYKSIKLRRQYIQKKNGGVRPIIVAHKGLRICMAVINRLLQSCCVSWSNQTFGFRPGFGTHHAVLHLAQKAQQMLNKQQQAVLVTFDLQAAYNSVDIKHLMQTLQLQYLPNDMKKLIWMWQHLPLAQLNAGINGLAQGYAYSPTLFAWYVDQLVGQHMDFTIYADNFAGVFLTQQDAQFAVKEAQTLLQKSGLLIAPSSIKMHLLDKNQHSELNWLGHNVLFPSCTVKLQHHQLLVNQHSPQVWTIQKWDKMLRTLGWVQLALNADWRRF</sequence>
<dbReference type="InterPro" id="IPR043502">
    <property type="entry name" value="DNA/RNA_pol_sf"/>
</dbReference>
<dbReference type="Pfam" id="PF00078">
    <property type="entry name" value="RVT_1"/>
    <property type="match status" value="1"/>
</dbReference>
<feature type="domain" description="Reverse transcriptase" evidence="1">
    <location>
        <begin position="95"/>
        <end position="322"/>
    </location>
</feature>
<organism evidence="2">
    <name type="scientific">Chlamydomonas reinhardtii</name>
    <name type="common">Chlamydomonas smithii</name>
    <dbReference type="NCBI Taxonomy" id="3055"/>
    <lineage>
        <taxon>Eukaryota</taxon>
        <taxon>Viridiplantae</taxon>
        <taxon>Chlorophyta</taxon>
        <taxon>core chlorophytes</taxon>
        <taxon>Chlorophyceae</taxon>
        <taxon>CS clade</taxon>
        <taxon>Chlamydomonadales</taxon>
        <taxon>Chlamydomonadaceae</taxon>
        <taxon>Chlamydomonas</taxon>
    </lineage>
</organism>
<dbReference type="GO" id="GO:0003964">
    <property type="term" value="F:RNA-directed DNA polymerase activity"/>
    <property type="evidence" value="ECO:0007669"/>
    <property type="project" value="UniProtKB-KW"/>
</dbReference>
<reference evidence="2" key="1">
    <citation type="journal article" date="2008" name="BMC Evol. Biol.">
        <title>Nucleotide diversity in the mitochondrial and nuclear compartments of Chlamydomonas reinhardtii: investigating the origins of genome architecture.</title>
        <authorList>
            <person name="Smith D.R."/>
            <person name="Lee R.W."/>
        </authorList>
    </citation>
    <scope>NUCLEOTIDE SEQUENCE</scope>
    <source>
        <strain evidence="2">CC-1373 mt+</strain>
        <strain evidence="3">CC-2344 mt+</strain>
    </source>
</reference>
<evidence type="ECO:0000259" key="1">
    <source>
        <dbReference type="PROSITE" id="PS50878"/>
    </source>
</evidence>
<dbReference type="EMBL" id="EU306617">
    <property type="protein sequence ID" value="ABX82068.1"/>
    <property type="molecule type" value="Genomic_DNA"/>
</dbReference>
<dbReference type="SUPFAM" id="SSF56672">
    <property type="entry name" value="DNA/RNA polymerases"/>
    <property type="match status" value="1"/>
</dbReference>
<accession>B2XY83</accession>
<dbReference type="PROSITE" id="PS50878">
    <property type="entry name" value="RT_POL"/>
    <property type="match status" value="1"/>
</dbReference>
<keyword evidence="2" id="KW-0695">RNA-directed DNA polymerase</keyword>
<dbReference type="InterPro" id="IPR000477">
    <property type="entry name" value="RT_dom"/>
</dbReference>
<dbReference type="AlphaFoldDB" id="B2XY83"/>
<evidence type="ECO:0000313" key="3">
    <source>
        <dbReference type="EMBL" id="ABX82084.1"/>
    </source>
</evidence>
<dbReference type="EMBL" id="EU306619">
    <property type="protein sequence ID" value="ABX82084.1"/>
    <property type="molecule type" value="Genomic_DNA"/>
</dbReference>
<name>B2XY83_CHLRE</name>